<reference evidence="3 4" key="1">
    <citation type="submission" date="2023-08" db="EMBL/GenBank/DDBJ databases">
        <title>Helicovermis profunda gen. nov., sp. nov., a novel mesophilic, fermentative bacterium within the Bacillota from a deep-sea hydrothermal vent chimney.</title>
        <authorList>
            <person name="Miyazaki U."/>
            <person name="Mizutani D."/>
            <person name="Hashimoto Y."/>
            <person name="Tame A."/>
            <person name="Sawayama S."/>
            <person name="Miyazaki J."/>
            <person name="Takai K."/>
            <person name="Nakagawa S."/>
        </authorList>
    </citation>
    <scope>NUCLEOTIDE SEQUENCE [LARGE SCALE GENOMIC DNA]</scope>
    <source>
        <strain evidence="3 4">S502</strain>
    </source>
</reference>
<feature type="domain" description="PucR C-terminal helix-turn-helix" evidence="2">
    <location>
        <begin position="319"/>
        <end position="363"/>
    </location>
</feature>
<accession>A0AAU9ENI2</accession>
<dbReference type="Gene3D" id="1.10.10.2840">
    <property type="entry name" value="PucR C-terminal helix-turn-helix domain"/>
    <property type="match status" value="1"/>
</dbReference>
<dbReference type="Pfam" id="PF07905">
    <property type="entry name" value="PucR"/>
    <property type="match status" value="1"/>
</dbReference>
<dbReference type="KEGG" id="hprf:HLPR_11970"/>
<dbReference type="Proteomes" id="UP001321786">
    <property type="component" value="Chromosome"/>
</dbReference>
<dbReference type="Pfam" id="PF13556">
    <property type="entry name" value="HTH_30"/>
    <property type="match status" value="1"/>
</dbReference>
<organism evidence="3 4">
    <name type="scientific">Helicovermis profundi</name>
    <dbReference type="NCBI Taxonomy" id="3065157"/>
    <lineage>
        <taxon>Bacteria</taxon>
        <taxon>Bacillati</taxon>
        <taxon>Bacillota</taxon>
        <taxon>Clostridia</taxon>
        <taxon>Helicovermis</taxon>
    </lineage>
</organism>
<dbReference type="PANTHER" id="PTHR33744">
    <property type="entry name" value="CARBOHYDRATE DIACID REGULATOR"/>
    <property type="match status" value="1"/>
</dbReference>
<dbReference type="EMBL" id="AP028654">
    <property type="protein sequence ID" value="BEP28866.1"/>
    <property type="molecule type" value="Genomic_DNA"/>
</dbReference>
<evidence type="ECO:0000313" key="3">
    <source>
        <dbReference type="EMBL" id="BEP28866.1"/>
    </source>
</evidence>
<evidence type="ECO:0000259" key="2">
    <source>
        <dbReference type="Pfam" id="PF13556"/>
    </source>
</evidence>
<keyword evidence="4" id="KW-1185">Reference proteome</keyword>
<dbReference type="RefSeq" id="WP_338537168.1">
    <property type="nucleotide sequence ID" value="NZ_AP028654.1"/>
</dbReference>
<dbReference type="InterPro" id="IPR042070">
    <property type="entry name" value="PucR_C-HTH_sf"/>
</dbReference>
<dbReference type="AlphaFoldDB" id="A0AAU9ENI2"/>
<dbReference type="InterPro" id="IPR025736">
    <property type="entry name" value="PucR_C-HTH_dom"/>
</dbReference>
<dbReference type="InterPro" id="IPR012914">
    <property type="entry name" value="PucR_dom"/>
</dbReference>
<evidence type="ECO:0008006" key="5">
    <source>
        <dbReference type="Google" id="ProtNLM"/>
    </source>
</evidence>
<protein>
    <recommendedName>
        <fullName evidence="5">PucR family transcriptional regulator</fullName>
    </recommendedName>
</protein>
<evidence type="ECO:0000259" key="1">
    <source>
        <dbReference type="Pfam" id="PF07905"/>
    </source>
</evidence>
<feature type="domain" description="Purine catabolism PurC-like" evidence="1">
    <location>
        <begin position="9"/>
        <end position="126"/>
    </location>
</feature>
<proteinExistence type="predicted"/>
<sequence length="379" mass="44216">MSISVYNALLLPQLKNLKLVSGENGLNKIIEKIGILDHEMIEGIIGNFTKGDFVITTFTAIRDDKSKIEKCIKDLAICEISALAIKNIYVKELSKNIIDFANRHKLPILFFEENIYFEDVIEDLMSGMLSRSHMELMASKIDILFNNDLKKNIVRDLAYEINRNFYNEHIVIFCKEKRYLNDESLINTTERYSRSRAKSIHHSIIKYKEGLVIILTYKKITNKDIAIDTSNIFKSLNITEKTFYIGKSTYAFELMYLDESIKESIFASRSCELLNENPKNYEDIGIYKLLLPYANDKWLQSFTNSLLDLIKRYDDGKFINTARIFIKNNGDINLTALEMYQHKNTIRYRINKMKELLSIDSENEFYEQLSIAIKCEKLI</sequence>
<evidence type="ECO:0000313" key="4">
    <source>
        <dbReference type="Proteomes" id="UP001321786"/>
    </source>
</evidence>
<dbReference type="InterPro" id="IPR051448">
    <property type="entry name" value="CdaR-like_regulators"/>
</dbReference>
<name>A0AAU9ENI2_9FIRM</name>
<gene>
    <name evidence="3" type="ORF">HLPR_11970</name>
</gene>